<dbReference type="EMBL" id="LWGR01000021">
    <property type="protein sequence ID" value="KZM68475.1"/>
    <property type="molecule type" value="Genomic_DNA"/>
</dbReference>
<accession>A0A164HFQ8</accession>
<dbReference type="RefSeq" id="WP_156674037.1">
    <property type="nucleotide sequence ID" value="NZ_JABMCZ010000002.1"/>
</dbReference>
<protein>
    <recommendedName>
        <fullName evidence="3">DUF3168 domain-containing protein</fullName>
    </recommendedName>
</protein>
<dbReference type="AlphaFoldDB" id="A0A164HFQ8"/>
<sequence>MVARKPATQIIVRLLASALGIPVVTGLGSVRPPRFVRVDRVGGPMVNRAIDGPHFSFDCWDAGDAEGLAYAVYSALRSAEGSYIDYPGGRAWITRVEEVGGPAHQPHPDIPEQDRWVLTLRVGIAVDS</sequence>
<evidence type="ECO:0000313" key="2">
    <source>
        <dbReference type="Proteomes" id="UP000076512"/>
    </source>
</evidence>
<reference evidence="1 2" key="1">
    <citation type="submission" date="2016-04" db="EMBL/GenBank/DDBJ databases">
        <authorList>
            <person name="Evans L.H."/>
            <person name="Alamgir A."/>
            <person name="Owens N."/>
            <person name="Weber N.D."/>
            <person name="Virtaneva K."/>
            <person name="Barbian K."/>
            <person name="Babar A."/>
            <person name="Rosenke K."/>
        </authorList>
    </citation>
    <scope>NUCLEOTIDE SEQUENCE [LARGE SCALE GENOMIC DNA]</scope>
    <source>
        <strain evidence="1 2">IFM 0406</strain>
    </source>
</reference>
<dbReference type="Proteomes" id="UP000076512">
    <property type="component" value="Unassembled WGS sequence"/>
</dbReference>
<dbReference type="STRING" id="455432.AWN90_11435"/>
<dbReference type="OrthoDB" id="4571014at2"/>
<gene>
    <name evidence="1" type="ORF">AWN90_11435</name>
</gene>
<comment type="caution">
    <text evidence="1">The sequence shown here is derived from an EMBL/GenBank/DDBJ whole genome shotgun (WGS) entry which is preliminary data.</text>
</comment>
<proteinExistence type="predicted"/>
<organism evidence="1 2">
    <name type="scientific">Nocardia terpenica</name>
    <dbReference type="NCBI Taxonomy" id="455432"/>
    <lineage>
        <taxon>Bacteria</taxon>
        <taxon>Bacillati</taxon>
        <taxon>Actinomycetota</taxon>
        <taxon>Actinomycetes</taxon>
        <taxon>Mycobacteriales</taxon>
        <taxon>Nocardiaceae</taxon>
        <taxon>Nocardia</taxon>
    </lineage>
</organism>
<evidence type="ECO:0008006" key="3">
    <source>
        <dbReference type="Google" id="ProtNLM"/>
    </source>
</evidence>
<keyword evidence="2" id="KW-1185">Reference proteome</keyword>
<evidence type="ECO:0000313" key="1">
    <source>
        <dbReference type="EMBL" id="KZM68475.1"/>
    </source>
</evidence>
<name>A0A164HFQ8_9NOCA</name>